<proteinExistence type="inferred from homology"/>
<keyword evidence="8 11" id="KW-0406">Ion transport</keyword>
<keyword evidence="7 11" id="KW-1133">Transmembrane helix</keyword>
<comment type="function">
    <text evidence="11 12">Key component of the proton channel; it plays a direct role in the translocation of protons across the membrane.</text>
</comment>
<gene>
    <name evidence="11 13" type="primary">atpB</name>
    <name evidence="13" type="ORF">M3B43_01125</name>
</gene>
<dbReference type="InterPro" id="IPR045083">
    <property type="entry name" value="ATP_synth_F0_asu_bact/mt"/>
</dbReference>
<evidence type="ECO:0000313" key="14">
    <source>
        <dbReference type="Proteomes" id="UP001205046"/>
    </source>
</evidence>
<dbReference type="PRINTS" id="PR00123">
    <property type="entry name" value="ATPASEA"/>
</dbReference>
<dbReference type="SUPFAM" id="SSF81336">
    <property type="entry name" value="F1F0 ATP synthase subunit A"/>
    <property type="match status" value="1"/>
</dbReference>
<feature type="transmembrane region" description="Helical" evidence="11">
    <location>
        <begin position="43"/>
        <end position="61"/>
    </location>
</feature>
<keyword evidence="4 11" id="KW-0138">CF(0)</keyword>
<dbReference type="HAMAP" id="MF_01393">
    <property type="entry name" value="ATP_synth_a_bact"/>
    <property type="match status" value="1"/>
</dbReference>
<accession>A0ABT2HMN5</accession>
<dbReference type="Proteomes" id="UP001205046">
    <property type="component" value="Unassembled WGS sequence"/>
</dbReference>
<evidence type="ECO:0000256" key="7">
    <source>
        <dbReference type="ARBA" id="ARBA00022989"/>
    </source>
</evidence>
<dbReference type="InterPro" id="IPR035908">
    <property type="entry name" value="F0_ATP_A_sf"/>
</dbReference>
<evidence type="ECO:0000256" key="9">
    <source>
        <dbReference type="ARBA" id="ARBA00023136"/>
    </source>
</evidence>
<evidence type="ECO:0000256" key="11">
    <source>
        <dbReference type="HAMAP-Rule" id="MF_01393"/>
    </source>
</evidence>
<keyword evidence="5 11" id="KW-0812">Transmembrane</keyword>
<sequence length="270" mass="29937">MLTLALRAADGGEFQPPSINDTHLPEILPWGVEWGEGFLGKNGLVLLVSVVIIWAFFSFAIRKQSLVPTRTQFIGESIYAFVRNSLGRDILGEKHFKPWIPFLFAVFTFILVNNLMGAIPVIQMPSFSHAGPAYVMAAIVYCTWIGVGIQKHGLRYFKLVTIPSGVPWYVMPVMIPLEIISNFIVRPLTHSLRVMAVMLAGHMIVMIAAAGSEFLVTQQDNIFLNATGIIVLIGFVPLYFLELLLMVLQAFVFALLTAIYLQGAIEADSH</sequence>
<feature type="transmembrane region" description="Helical" evidence="11">
    <location>
        <begin position="166"/>
        <end position="185"/>
    </location>
</feature>
<reference evidence="13 14" key="1">
    <citation type="submission" date="2022-04" db="EMBL/GenBank/DDBJ databases">
        <title>Human microbiome associated bacterial genomes.</title>
        <authorList>
            <person name="Sandstrom S."/>
            <person name="Salamzade R."/>
            <person name="Kalan L.R."/>
        </authorList>
    </citation>
    <scope>NUCLEOTIDE SEQUENCE [LARGE SCALE GENOMIC DNA]</scope>
    <source>
        <strain evidence="14">p3-SID767</strain>
    </source>
</reference>
<comment type="similarity">
    <text evidence="2 11 12">Belongs to the ATPase A chain family.</text>
</comment>
<protein>
    <recommendedName>
        <fullName evidence="11 12">ATP synthase subunit a</fullName>
    </recommendedName>
    <alternativeName>
        <fullName evidence="11">ATP synthase F0 sector subunit a</fullName>
    </alternativeName>
    <alternativeName>
        <fullName evidence="11">F-ATPase subunit 6</fullName>
    </alternativeName>
</protein>
<feature type="transmembrane region" description="Helical" evidence="11">
    <location>
        <begin position="246"/>
        <end position="265"/>
    </location>
</feature>
<keyword evidence="3 11" id="KW-0813">Transport</keyword>
<dbReference type="CDD" id="cd00310">
    <property type="entry name" value="ATP-synt_Fo_a_6"/>
    <property type="match status" value="1"/>
</dbReference>
<comment type="subcellular location">
    <subcellularLocation>
        <location evidence="11 12">Cell membrane</location>
        <topology evidence="11 12">Multi-pass membrane protein</topology>
    </subcellularLocation>
    <subcellularLocation>
        <location evidence="1">Membrane</location>
        <topology evidence="1">Multi-pass membrane protein</topology>
    </subcellularLocation>
</comment>
<evidence type="ECO:0000256" key="1">
    <source>
        <dbReference type="ARBA" id="ARBA00004141"/>
    </source>
</evidence>
<organism evidence="13 14">
    <name type="scientific">Nesterenkonia massiliensis</name>
    <dbReference type="NCBI Taxonomy" id="1232429"/>
    <lineage>
        <taxon>Bacteria</taxon>
        <taxon>Bacillati</taxon>
        <taxon>Actinomycetota</taxon>
        <taxon>Actinomycetes</taxon>
        <taxon>Micrococcales</taxon>
        <taxon>Micrococcaceae</taxon>
        <taxon>Nesterenkonia</taxon>
    </lineage>
</organism>
<evidence type="ECO:0000256" key="5">
    <source>
        <dbReference type="ARBA" id="ARBA00022692"/>
    </source>
</evidence>
<evidence type="ECO:0000256" key="12">
    <source>
        <dbReference type="RuleBase" id="RU000483"/>
    </source>
</evidence>
<dbReference type="Gene3D" id="1.20.120.220">
    <property type="entry name" value="ATP synthase, F0 complex, subunit A"/>
    <property type="match status" value="1"/>
</dbReference>
<dbReference type="EMBL" id="JALXMO010000002">
    <property type="protein sequence ID" value="MCT1605942.1"/>
    <property type="molecule type" value="Genomic_DNA"/>
</dbReference>
<feature type="transmembrane region" description="Helical" evidence="11">
    <location>
        <begin position="222"/>
        <end position="240"/>
    </location>
</feature>
<dbReference type="PANTHER" id="PTHR11410:SF0">
    <property type="entry name" value="ATP SYNTHASE SUBUNIT A"/>
    <property type="match status" value="1"/>
</dbReference>
<dbReference type="RefSeq" id="WP_044494569.1">
    <property type="nucleotide sequence ID" value="NZ_CABKSP010000003.1"/>
</dbReference>
<dbReference type="InterPro" id="IPR000568">
    <property type="entry name" value="ATP_synth_F0_asu"/>
</dbReference>
<dbReference type="Pfam" id="PF00119">
    <property type="entry name" value="ATP-synt_A"/>
    <property type="match status" value="1"/>
</dbReference>
<keyword evidence="9 11" id="KW-0472">Membrane</keyword>
<name>A0ABT2HMN5_9MICC</name>
<evidence type="ECO:0000256" key="4">
    <source>
        <dbReference type="ARBA" id="ARBA00022547"/>
    </source>
</evidence>
<evidence type="ECO:0000256" key="10">
    <source>
        <dbReference type="ARBA" id="ARBA00023310"/>
    </source>
</evidence>
<keyword evidence="6 11" id="KW-0375">Hydrogen ion transport</keyword>
<dbReference type="NCBIfam" id="TIGR01131">
    <property type="entry name" value="ATP_synt_6_or_A"/>
    <property type="match status" value="1"/>
</dbReference>
<keyword evidence="10 11" id="KW-0066">ATP synthesis</keyword>
<feature type="transmembrane region" description="Helical" evidence="11">
    <location>
        <begin position="99"/>
        <end position="122"/>
    </location>
</feature>
<evidence type="ECO:0000256" key="2">
    <source>
        <dbReference type="ARBA" id="ARBA00006810"/>
    </source>
</evidence>
<feature type="transmembrane region" description="Helical" evidence="11">
    <location>
        <begin position="134"/>
        <end position="154"/>
    </location>
</feature>
<feature type="transmembrane region" description="Helical" evidence="11">
    <location>
        <begin position="191"/>
        <end position="210"/>
    </location>
</feature>
<evidence type="ECO:0000313" key="13">
    <source>
        <dbReference type="EMBL" id="MCT1605942.1"/>
    </source>
</evidence>
<comment type="caution">
    <text evidence="13">The sequence shown here is derived from an EMBL/GenBank/DDBJ whole genome shotgun (WGS) entry which is preliminary data.</text>
</comment>
<keyword evidence="11" id="KW-1003">Cell membrane</keyword>
<evidence type="ECO:0000256" key="6">
    <source>
        <dbReference type="ARBA" id="ARBA00022781"/>
    </source>
</evidence>
<keyword evidence="14" id="KW-1185">Reference proteome</keyword>
<dbReference type="PANTHER" id="PTHR11410">
    <property type="entry name" value="ATP SYNTHASE SUBUNIT A"/>
    <property type="match status" value="1"/>
</dbReference>
<evidence type="ECO:0000256" key="8">
    <source>
        <dbReference type="ARBA" id="ARBA00023065"/>
    </source>
</evidence>
<evidence type="ECO:0000256" key="3">
    <source>
        <dbReference type="ARBA" id="ARBA00022448"/>
    </source>
</evidence>